<sequence>MFSANSIILKSKMSVFNTGHQRNNSAGEHLIGNCDDCESTPGPYAETVYSGTLPSMRYSAAGSVPDDCSSYYGPPACADEEEEYKGCLCKDANLRANIRVIIGSILLTIIGTALFAFGFFVMVFANEIDVHGWIFSLVGVLFFIPGFYHIVYISCTVLGREGYSFNNLSTFRRPPR</sequence>
<dbReference type="InterPro" id="IPR008590">
    <property type="entry name" value="TMEM_230/134"/>
</dbReference>
<comment type="similarity">
    <text evidence="2">Belongs to the TMEM134/TMEM230 family.</text>
</comment>
<dbReference type="GO" id="GO:0016020">
    <property type="term" value="C:membrane"/>
    <property type="evidence" value="ECO:0007669"/>
    <property type="project" value="UniProtKB-SubCell"/>
</dbReference>
<keyword evidence="5 6" id="KW-0472">Membrane</keyword>
<dbReference type="WBParaSite" id="PSU_v2.g3910.t1">
    <property type="protein sequence ID" value="PSU_v2.g3910.t1"/>
    <property type="gene ID" value="PSU_v2.g3910"/>
</dbReference>
<accession>A0A914Z0V9</accession>
<organism evidence="7 8">
    <name type="scientific">Panagrolaimus superbus</name>
    <dbReference type="NCBI Taxonomy" id="310955"/>
    <lineage>
        <taxon>Eukaryota</taxon>
        <taxon>Metazoa</taxon>
        <taxon>Ecdysozoa</taxon>
        <taxon>Nematoda</taxon>
        <taxon>Chromadorea</taxon>
        <taxon>Rhabditida</taxon>
        <taxon>Tylenchina</taxon>
        <taxon>Panagrolaimomorpha</taxon>
        <taxon>Panagrolaimoidea</taxon>
        <taxon>Panagrolaimidae</taxon>
        <taxon>Panagrolaimus</taxon>
    </lineage>
</organism>
<dbReference type="Pfam" id="PF05915">
    <property type="entry name" value="TMEM_230_134"/>
    <property type="match status" value="1"/>
</dbReference>
<proteinExistence type="inferred from homology"/>
<feature type="transmembrane region" description="Helical" evidence="6">
    <location>
        <begin position="130"/>
        <end position="151"/>
    </location>
</feature>
<evidence type="ECO:0000313" key="8">
    <source>
        <dbReference type="WBParaSite" id="PSU_v2.g3910.t1"/>
    </source>
</evidence>
<evidence type="ECO:0000313" key="7">
    <source>
        <dbReference type="Proteomes" id="UP000887577"/>
    </source>
</evidence>
<evidence type="ECO:0000256" key="2">
    <source>
        <dbReference type="ARBA" id="ARBA00007743"/>
    </source>
</evidence>
<dbReference type="Proteomes" id="UP000887577">
    <property type="component" value="Unplaced"/>
</dbReference>
<keyword evidence="4 6" id="KW-1133">Transmembrane helix</keyword>
<dbReference type="PANTHER" id="PTHR13558">
    <property type="entry name" value="TRANSMEMBRANE PROTEIN 134"/>
    <property type="match status" value="1"/>
</dbReference>
<keyword evidence="7" id="KW-1185">Reference proteome</keyword>
<dbReference type="AlphaFoldDB" id="A0A914Z0V9"/>
<evidence type="ECO:0000256" key="6">
    <source>
        <dbReference type="SAM" id="Phobius"/>
    </source>
</evidence>
<dbReference type="PANTHER" id="PTHR13558:SF1">
    <property type="entry name" value="TRANSMEMBRANE PROTEIN 134"/>
    <property type="match status" value="1"/>
</dbReference>
<evidence type="ECO:0000256" key="3">
    <source>
        <dbReference type="ARBA" id="ARBA00022692"/>
    </source>
</evidence>
<dbReference type="InterPro" id="IPR039714">
    <property type="entry name" value="TMEM134"/>
</dbReference>
<evidence type="ECO:0000256" key="4">
    <source>
        <dbReference type="ARBA" id="ARBA00022989"/>
    </source>
</evidence>
<protein>
    <submittedName>
        <fullName evidence="8">Transmembrane protein 230</fullName>
    </submittedName>
</protein>
<keyword evidence="3 6" id="KW-0812">Transmembrane</keyword>
<name>A0A914Z0V9_9BILA</name>
<comment type="subcellular location">
    <subcellularLocation>
        <location evidence="1">Membrane</location>
        <topology evidence="1">Multi-pass membrane protein</topology>
    </subcellularLocation>
</comment>
<reference evidence="8" key="1">
    <citation type="submission" date="2022-11" db="UniProtKB">
        <authorList>
            <consortium name="WormBaseParasite"/>
        </authorList>
    </citation>
    <scope>IDENTIFICATION</scope>
</reference>
<evidence type="ECO:0000256" key="5">
    <source>
        <dbReference type="ARBA" id="ARBA00023136"/>
    </source>
</evidence>
<feature type="transmembrane region" description="Helical" evidence="6">
    <location>
        <begin position="100"/>
        <end position="124"/>
    </location>
</feature>
<evidence type="ECO:0000256" key="1">
    <source>
        <dbReference type="ARBA" id="ARBA00004141"/>
    </source>
</evidence>